<evidence type="ECO:0000259" key="7">
    <source>
        <dbReference type="PROSITE" id="PS50110"/>
    </source>
</evidence>
<organism evidence="8 9">
    <name type="scientific">Citrullus colocynthis</name>
    <name type="common">colocynth</name>
    <dbReference type="NCBI Taxonomy" id="252529"/>
    <lineage>
        <taxon>Eukaryota</taxon>
        <taxon>Viridiplantae</taxon>
        <taxon>Streptophyta</taxon>
        <taxon>Embryophyta</taxon>
        <taxon>Tracheophyta</taxon>
        <taxon>Spermatophyta</taxon>
        <taxon>Magnoliopsida</taxon>
        <taxon>eudicotyledons</taxon>
        <taxon>Gunneridae</taxon>
        <taxon>Pentapetalae</taxon>
        <taxon>rosids</taxon>
        <taxon>fabids</taxon>
        <taxon>Cucurbitales</taxon>
        <taxon>Cucurbitaceae</taxon>
        <taxon>Benincaseae</taxon>
        <taxon>Citrullus</taxon>
    </lineage>
</organism>
<dbReference type="InterPro" id="IPR045279">
    <property type="entry name" value="ARR-like"/>
</dbReference>
<dbReference type="SUPFAM" id="SSF52172">
    <property type="entry name" value="CheY-like"/>
    <property type="match status" value="1"/>
</dbReference>
<evidence type="ECO:0000256" key="1">
    <source>
        <dbReference type="ARBA" id="ARBA00004123"/>
    </source>
</evidence>
<evidence type="ECO:0000313" key="9">
    <source>
        <dbReference type="Proteomes" id="UP001642487"/>
    </source>
</evidence>
<comment type="subcellular location">
    <subcellularLocation>
        <location evidence="1">Nucleus</location>
    </subcellularLocation>
</comment>
<dbReference type="InterPro" id="IPR011006">
    <property type="entry name" value="CheY-like_superfamily"/>
</dbReference>
<evidence type="ECO:0000256" key="3">
    <source>
        <dbReference type="ARBA" id="ARBA00023015"/>
    </source>
</evidence>
<keyword evidence="9" id="KW-1185">Reference proteome</keyword>
<dbReference type="InterPro" id="IPR009057">
    <property type="entry name" value="Homeodomain-like_sf"/>
</dbReference>
<keyword evidence="2" id="KW-0902">Two-component regulatory system</keyword>
<dbReference type="Gene3D" id="3.40.50.2300">
    <property type="match status" value="1"/>
</dbReference>
<evidence type="ECO:0000256" key="5">
    <source>
        <dbReference type="ARBA" id="ARBA00023242"/>
    </source>
</evidence>
<sequence length="472" mass="53926">MVQFNISNKLYQFGFNVLVVDDDCAHLSALGEALTKFGYQVVKLQNPEHALAILKRKKRFDIIVCGISISEIGAFNLIRTAEVEFNIPVILMVSNPSNEVAFEGILSGAAQCVAKLPILDTQVLQNIWQHVVIRRRNEFFSCVYLPQMEPSSKVSPWKVVGETVSPTAYRGGPDYSNPKVNLKIREESGEGFDHDHQDMSKKGRFIWTDEYHQIFLDVIKDITLKMEKIVPKRIFNYMKNRGVPHITRENIASHLQKHRSNIKKLYNNGIDKSCDFPNSDVTKDLKLGKSCPSDDDQTLNKTQNLAFQDLSKQEQETPPTQPSNETLLFDQTMQDIDWNTLEVIPTCFKNNSTIWSNMNEDSLEDHKIQAWDMEISDQPQQVGQESNINNEEPDPSILSVNQIFDTNYGNIIGPHHDHPLMTDFNQNLKNGLLNEYVYNSQNFESFENLTEDGFQALRGVERLNSNKQAVIK</sequence>
<dbReference type="SUPFAM" id="SSF46689">
    <property type="entry name" value="Homeodomain-like"/>
    <property type="match status" value="1"/>
</dbReference>
<dbReference type="PANTHER" id="PTHR43874:SF63">
    <property type="entry name" value="RESPONSE REGULATORY DOMAIN-CONTAINING PROTEIN"/>
    <property type="match status" value="1"/>
</dbReference>
<evidence type="ECO:0000256" key="2">
    <source>
        <dbReference type="ARBA" id="ARBA00023012"/>
    </source>
</evidence>
<gene>
    <name evidence="8" type="ORF">CITCOLO1_LOCUS1754</name>
</gene>
<dbReference type="EMBL" id="OZ021735">
    <property type="protein sequence ID" value="CAK9310141.1"/>
    <property type="molecule type" value="Genomic_DNA"/>
</dbReference>
<dbReference type="PROSITE" id="PS50110">
    <property type="entry name" value="RESPONSE_REGULATORY"/>
    <property type="match status" value="1"/>
</dbReference>
<proteinExistence type="predicted"/>
<keyword evidence="4" id="KW-0804">Transcription</keyword>
<dbReference type="InterPro" id="IPR006447">
    <property type="entry name" value="Myb_dom_plants"/>
</dbReference>
<dbReference type="SMART" id="SM00448">
    <property type="entry name" value="REC"/>
    <property type="match status" value="1"/>
</dbReference>
<dbReference type="PANTHER" id="PTHR43874">
    <property type="entry name" value="TWO-COMPONENT RESPONSE REGULATOR"/>
    <property type="match status" value="1"/>
</dbReference>
<name>A0ABP0XPR5_9ROSI</name>
<evidence type="ECO:0000256" key="4">
    <source>
        <dbReference type="ARBA" id="ARBA00023163"/>
    </source>
</evidence>
<keyword evidence="5" id="KW-0539">Nucleus</keyword>
<feature type="domain" description="Response regulatory" evidence="7">
    <location>
        <begin position="16"/>
        <end position="130"/>
    </location>
</feature>
<dbReference type="Pfam" id="PF00072">
    <property type="entry name" value="Response_reg"/>
    <property type="match status" value="1"/>
</dbReference>
<protein>
    <recommendedName>
        <fullName evidence="7">Response regulatory domain-containing protein</fullName>
    </recommendedName>
</protein>
<dbReference type="NCBIfam" id="TIGR01557">
    <property type="entry name" value="myb_SHAQKYF"/>
    <property type="match status" value="1"/>
</dbReference>
<dbReference type="Proteomes" id="UP001642487">
    <property type="component" value="Chromosome 1"/>
</dbReference>
<dbReference type="Gene3D" id="1.10.10.60">
    <property type="entry name" value="Homeodomain-like"/>
    <property type="match status" value="1"/>
</dbReference>
<keyword evidence="3" id="KW-0805">Transcription regulation</keyword>
<evidence type="ECO:0000256" key="6">
    <source>
        <dbReference type="PROSITE-ProRule" id="PRU00169"/>
    </source>
</evidence>
<accession>A0ABP0XPR5</accession>
<evidence type="ECO:0000313" key="8">
    <source>
        <dbReference type="EMBL" id="CAK9310141.1"/>
    </source>
</evidence>
<comment type="caution">
    <text evidence="6">Lacks conserved residue(s) required for the propagation of feature annotation.</text>
</comment>
<reference evidence="8 9" key="1">
    <citation type="submission" date="2024-03" db="EMBL/GenBank/DDBJ databases">
        <authorList>
            <person name="Gkanogiannis A."/>
            <person name="Becerra Lopez-Lavalle L."/>
        </authorList>
    </citation>
    <scope>NUCLEOTIDE SEQUENCE [LARGE SCALE GENOMIC DNA]</scope>
</reference>
<dbReference type="InterPro" id="IPR001789">
    <property type="entry name" value="Sig_transdc_resp-reg_receiver"/>
</dbReference>